<dbReference type="InterPro" id="IPR003439">
    <property type="entry name" value="ABC_transporter-like_ATP-bd"/>
</dbReference>
<evidence type="ECO:0000256" key="1">
    <source>
        <dbReference type="ARBA" id="ARBA00022448"/>
    </source>
</evidence>
<accession>A0ABU5JQH0</accession>
<evidence type="ECO:0000259" key="4">
    <source>
        <dbReference type="PROSITE" id="PS50893"/>
    </source>
</evidence>
<dbReference type="SUPFAM" id="SSF52540">
    <property type="entry name" value="P-loop containing nucleoside triphosphate hydrolases"/>
    <property type="match status" value="1"/>
</dbReference>
<feature type="domain" description="ABC transporter" evidence="4">
    <location>
        <begin position="3"/>
        <end position="223"/>
    </location>
</feature>
<dbReference type="InterPro" id="IPR051782">
    <property type="entry name" value="ABC_Transporter_VariousFunc"/>
</dbReference>
<dbReference type="SMART" id="SM00382">
    <property type="entry name" value="AAA"/>
    <property type="match status" value="1"/>
</dbReference>
<comment type="caution">
    <text evidence="5">The sequence shown here is derived from an EMBL/GenBank/DDBJ whole genome shotgun (WGS) entry which is preliminary data.</text>
</comment>
<dbReference type="PANTHER" id="PTHR42939">
    <property type="entry name" value="ABC TRANSPORTER ATP-BINDING PROTEIN ALBC-RELATED"/>
    <property type="match status" value="1"/>
</dbReference>
<evidence type="ECO:0000313" key="5">
    <source>
        <dbReference type="EMBL" id="MDZ5605635.1"/>
    </source>
</evidence>
<dbReference type="PROSITE" id="PS50893">
    <property type="entry name" value="ABC_TRANSPORTER_2"/>
    <property type="match status" value="1"/>
</dbReference>
<evidence type="ECO:0000256" key="3">
    <source>
        <dbReference type="ARBA" id="ARBA00022840"/>
    </source>
</evidence>
<protein>
    <submittedName>
        <fullName evidence="5">ABC transporter ATP-binding protein</fullName>
    </submittedName>
</protein>
<keyword evidence="3 5" id="KW-0067">ATP-binding</keyword>
<organism evidence="5 6">
    <name type="scientific">Bacillus bingmayongensis</name>
    <dbReference type="NCBI Taxonomy" id="1150157"/>
    <lineage>
        <taxon>Bacteria</taxon>
        <taxon>Bacillati</taxon>
        <taxon>Bacillota</taxon>
        <taxon>Bacilli</taxon>
        <taxon>Bacillales</taxon>
        <taxon>Bacillaceae</taxon>
        <taxon>Bacillus</taxon>
    </lineage>
</organism>
<dbReference type="Gene3D" id="3.40.50.300">
    <property type="entry name" value="P-loop containing nucleotide triphosphate hydrolases"/>
    <property type="match status" value="1"/>
</dbReference>
<sequence length="297" mass="33845">MLLELKGIQKKYDKQMILENIHLSILKGQAVAIIGGNGTGKSTLLKVIAGFIHPTAGTIHKASNMKIGYVPEHFPEDIRFTLEEYLYHLGRIHGLSKEHLENQIPSLLETFHLQHANHSVIRNFSKGMKQKTGIMQALLSDVDILILDEPLSGLDPRSQEELEHIFLSLKKQGLTILFTCHEKQLLENFADRIVTLANHTIAEDKLLTFDAIPKEHTYIEATVSHTFSITKLQKQSGYIHVTYNANQHLIQLQIEKTYTNDILQYLLHNDAFITLLQPKFLNRKEAPYARAHSLQFS</sequence>
<dbReference type="RefSeq" id="WP_374216518.1">
    <property type="nucleotide sequence ID" value="NZ_JAXOVW010000001.1"/>
</dbReference>
<dbReference type="EMBL" id="JAXOVW010000001">
    <property type="protein sequence ID" value="MDZ5605635.1"/>
    <property type="molecule type" value="Genomic_DNA"/>
</dbReference>
<dbReference type="CDD" id="cd03230">
    <property type="entry name" value="ABC_DR_subfamily_A"/>
    <property type="match status" value="1"/>
</dbReference>
<keyword evidence="6" id="KW-1185">Reference proteome</keyword>
<keyword evidence="1" id="KW-0813">Transport</keyword>
<evidence type="ECO:0000313" key="6">
    <source>
        <dbReference type="Proteomes" id="UP001291930"/>
    </source>
</evidence>
<dbReference type="InterPro" id="IPR003593">
    <property type="entry name" value="AAA+_ATPase"/>
</dbReference>
<dbReference type="PANTHER" id="PTHR42939:SF1">
    <property type="entry name" value="ABC TRANSPORTER ATP-BINDING PROTEIN ALBC-RELATED"/>
    <property type="match status" value="1"/>
</dbReference>
<evidence type="ECO:0000256" key="2">
    <source>
        <dbReference type="ARBA" id="ARBA00022741"/>
    </source>
</evidence>
<name>A0ABU5JQH0_9BACI</name>
<dbReference type="Pfam" id="PF00005">
    <property type="entry name" value="ABC_tran"/>
    <property type="match status" value="1"/>
</dbReference>
<proteinExistence type="predicted"/>
<keyword evidence="2" id="KW-0547">Nucleotide-binding</keyword>
<reference evidence="6" key="1">
    <citation type="submission" date="2023-11" db="EMBL/GenBank/DDBJ databases">
        <title>Genome Sequence of Bacillus pseudomycoides stain BUPM19.</title>
        <authorList>
            <person name="Farhat A."/>
        </authorList>
    </citation>
    <scope>NUCLEOTIDE SEQUENCE [LARGE SCALE GENOMIC DNA]</scope>
    <source>
        <strain evidence="6">BUPM19</strain>
    </source>
</reference>
<dbReference type="Proteomes" id="UP001291930">
    <property type="component" value="Unassembled WGS sequence"/>
</dbReference>
<dbReference type="GO" id="GO:0005524">
    <property type="term" value="F:ATP binding"/>
    <property type="evidence" value="ECO:0007669"/>
    <property type="project" value="UniProtKB-KW"/>
</dbReference>
<dbReference type="InterPro" id="IPR027417">
    <property type="entry name" value="P-loop_NTPase"/>
</dbReference>
<gene>
    <name evidence="5" type="ORF">U2I54_00520</name>
</gene>